<dbReference type="Proteomes" id="UP000273154">
    <property type="component" value="Chromosome"/>
</dbReference>
<sequence>MGVVSRGFRSALLVVGGLAVFWNVFLNERAKKSVKEAASATCCLAGHALSTYMNPVGEFDTEEAAEYNRQWVEQQWHGIGY</sequence>
<dbReference type="KEGG" id="pcat:Pcatena_15770"/>
<evidence type="ECO:0000313" key="2">
    <source>
        <dbReference type="EMBL" id="BBH50990.1"/>
    </source>
</evidence>
<keyword evidence="1" id="KW-1133">Transmembrane helix</keyword>
<proteinExistence type="predicted"/>
<evidence type="ECO:0000256" key="1">
    <source>
        <dbReference type="SAM" id="Phobius"/>
    </source>
</evidence>
<dbReference type="EMBL" id="AP019367">
    <property type="protein sequence ID" value="BBH50990.1"/>
    <property type="molecule type" value="Genomic_DNA"/>
</dbReference>
<accession>A0A3G9KAI4</accession>
<keyword evidence="3" id="KW-1185">Reference proteome</keyword>
<protein>
    <submittedName>
        <fullName evidence="2">Uncharacterized protein</fullName>
    </submittedName>
</protein>
<feature type="transmembrane region" description="Helical" evidence="1">
    <location>
        <begin position="6"/>
        <end position="26"/>
    </location>
</feature>
<dbReference type="AlphaFoldDB" id="A0A3G9KAI4"/>
<evidence type="ECO:0000313" key="3">
    <source>
        <dbReference type="Proteomes" id="UP000273154"/>
    </source>
</evidence>
<keyword evidence="1" id="KW-0472">Membrane</keyword>
<reference evidence="3" key="1">
    <citation type="submission" date="2018-11" db="EMBL/GenBank/DDBJ databases">
        <title>Comparative genomics of Parolsenella catena and Libanicoccus massiliensis: Reclassification of Libanicoccus massiliensis as Parolsenella massiliensis comb. nov.</title>
        <authorList>
            <person name="Sakamoto M."/>
            <person name="Ikeyama N."/>
            <person name="Murakami T."/>
            <person name="Mori H."/>
            <person name="Yuki M."/>
            <person name="Ohkuma M."/>
        </authorList>
    </citation>
    <scope>NUCLEOTIDE SEQUENCE [LARGE SCALE GENOMIC DNA]</scope>
    <source>
        <strain evidence="3">JCM 31932</strain>
    </source>
</reference>
<name>A0A3G9KAI4_9ACTN</name>
<organism evidence="2 3">
    <name type="scientific">Parolsenella catena</name>
    <dbReference type="NCBI Taxonomy" id="2003188"/>
    <lineage>
        <taxon>Bacteria</taxon>
        <taxon>Bacillati</taxon>
        <taxon>Actinomycetota</taxon>
        <taxon>Coriobacteriia</taxon>
        <taxon>Coriobacteriales</taxon>
        <taxon>Atopobiaceae</taxon>
        <taxon>Parolsenella</taxon>
    </lineage>
</organism>
<keyword evidence="1" id="KW-0812">Transmembrane</keyword>
<gene>
    <name evidence="2" type="ORF">Pcatena_15770</name>
</gene>